<organism evidence="9 10">
    <name type="scientific">Helobdella robusta</name>
    <name type="common">Californian leech</name>
    <dbReference type="NCBI Taxonomy" id="6412"/>
    <lineage>
        <taxon>Eukaryota</taxon>
        <taxon>Metazoa</taxon>
        <taxon>Spiralia</taxon>
        <taxon>Lophotrochozoa</taxon>
        <taxon>Annelida</taxon>
        <taxon>Clitellata</taxon>
        <taxon>Hirudinea</taxon>
        <taxon>Rhynchobdellida</taxon>
        <taxon>Glossiphoniidae</taxon>
        <taxon>Helobdella</taxon>
    </lineage>
</organism>
<dbReference type="FunCoup" id="T1G1S1">
    <property type="interactions" value="199"/>
</dbReference>
<evidence type="ECO:0000256" key="5">
    <source>
        <dbReference type="ARBA" id="ARBA00022989"/>
    </source>
</evidence>
<feature type="transmembrane region" description="Helical" evidence="7">
    <location>
        <begin position="315"/>
        <end position="336"/>
    </location>
</feature>
<evidence type="ECO:0000256" key="7">
    <source>
        <dbReference type="SAM" id="Phobius"/>
    </source>
</evidence>
<name>T1G1S1_HELRO</name>
<evidence type="ECO:0000256" key="6">
    <source>
        <dbReference type="ARBA" id="ARBA00023136"/>
    </source>
</evidence>
<comment type="similarity">
    <text evidence="2">Belongs to the nucleotide-sugar transporter family. SLC35A subfamily.</text>
</comment>
<feature type="transmembrane region" description="Helical" evidence="7">
    <location>
        <begin position="289"/>
        <end position="309"/>
    </location>
</feature>
<evidence type="ECO:0000256" key="3">
    <source>
        <dbReference type="ARBA" id="ARBA00022597"/>
    </source>
</evidence>
<protein>
    <submittedName>
        <fullName evidence="8 9">Uncharacterized protein</fullName>
    </submittedName>
</protein>
<dbReference type="OrthoDB" id="408493at2759"/>
<dbReference type="InterPro" id="IPR007271">
    <property type="entry name" value="Nuc_sug_transpt"/>
</dbReference>
<reference evidence="8 10" key="2">
    <citation type="journal article" date="2013" name="Nature">
        <title>Insights into bilaterian evolution from three spiralian genomes.</title>
        <authorList>
            <person name="Simakov O."/>
            <person name="Marletaz F."/>
            <person name="Cho S.J."/>
            <person name="Edsinger-Gonzales E."/>
            <person name="Havlak P."/>
            <person name="Hellsten U."/>
            <person name="Kuo D.H."/>
            <person name="Larsson T."/>
            <person name="Lv J."/>
            <person name="Arendt D."/>
            <person name="Savage R."/>
            <person name="Osoegawa K."/>
            <person name="de Jong P."/>
            <person name="Grimwood J."/>
            <person name="Chapman J.A."/>
            <person name="Shapiro H."/>
            <person name="Aerts A."/>
            <person name="Otillar R.P."/>
            <person name="Terry A.Y."/>
            <person name="Boore J.L."/>
            <person name="Grigoriev I.V."/>
            <person name="Lindberg D.R."/>
            <person name="Seaver E.C."/>
            <person name="Weisblat D.A."/>
            <person name="Putnam N.H."/>
            <person name="Rokhsar D.S."/>
        </authorList>
    </citation>
    <scope>NUCLEOTIDE SEQUENCE</scope>
</reference>
<comment type="subcellular location">
    <subcellularLocation>
        <location evidence="1">Membrane</location>
        <topology evidence="1">Multi-pass membrane protein</topology>
    </subcellularLocation>
</comment>
<dbReference type="AlphaFoldDB" id="T1G1S1"/>
<keyword evidence="3" id="KW-0813">Transport</keyword>
<dbReference type="EMBL" id="AMQM01003057">
    <property type="status" value="NOT_ANNOTATED_CDS"/>
    <property type="molecule type" value="Genomic_DNA"/>
</dbReference>
<proteinExistence type="inferred from homology"/>
<keyword evidence="10" id="KW-1185">Reference proteome</keyword>
<reference evidence="9" key="3">
    <citation type="submission" date="2015-06" db="UniProtKB">
        <authorList>
            <consortium name="EnsemblMetazoa"/>
        </authorList>
    </citation>
    <scope>IDENTIFICATION</scope>
</reference>
<dbReference type="EnsemblMetazoa" id="HelroT74511">
    <property type="protein sequence ID" value="HelroP74511"/>
    <property type="gene ID" value="HelroG74511"/>
</dbReference>
<keyword evidence="5 7" id="KW-1133">Transmembrane helix</keyword>
<dbReference type="STRING" id="6412.T1G1S1"/>
<feature type="transmembrane region" description="Helical" evidence="7">
    <location>
        <begin position="262"/>
        <end position="282"/>
    </location>
</feature>
<dbReference type="InterPro" id="IPR037185">
    <property type="entry name" value="EmrE-like"/>
</dbReference>
<dbReference type="KEGG" id="hro:HELRODRAFT_74511"/>
<dbReference type="SUPFAM" id="SSF103481">
    <property type="entry name" value="Multidrug resistance efflux transporter EmrE"/>
    <property type="match status" value="1"/>
</dbReference>
<dbReference type="PIRSF" id="PIRSF005799">
    <property type="entry name" value="UDP-gal_transpt"/>
    <property type="match status" value="1"/>
</dbReference>
<dbReference type="Proteomes" id="UP000015101">
    <property type="component" value="Unassembled WGS sequence"/>
</dbReference>
<evidence type="ECO:0000313" key="10">
    <source>
        <dbReference type="Proteomes" id="UP000015101"/>
    </source>
</evidence>
<dbReference type="EMBL" id="KB096023">
    <property type="protein sequence ID" value="ESO08784.1"/>
    <property type="molecule type" value="Genomic_DNA"/>
</dbReference>
<dbReference type="HOGENOM" id="CLU_024645_1_0_1"/>
<dbReference type="NCBIfam" id="TIGR00803">
    <property type="entry name" value="nst"/>
    <property type="match status" value="1"/>
</dbReference>
<feature type="transmembrane region" description="Helical" evidence="7">
    <location>
        <begin position="195"/>
        <end position="213"/>
    </location>
</feature>
<dbReference type="eggNOG" id="KOG2234">
    <property type="taxonomic scope" value="Eukaryota"/>
</dbReference>
<dbReference type="GO" id="GO:0000139">
    <property type="term" value="C:Golgi membrane"/>
    <property type="evidence" value="ECO:0000318"/>
    <property type="project" value="GO_Central"/>
</dbReference>
<feature type="transmembrane region" description="Helical" evidence="7">
    <location>
        <begin position="87"/>
        <end position="109"/>
    </location>
</feature>
<dbReference type="PANTHER" id="PTHR10231">
    <property type="entry name" value="NUCLEOTIDE-SUGAR TRANSMEMBRANE TRANSPORTER"/>
    <property type="match status" value="1"/>
</dbReference>
<dbReference type="GO" id="GO:0005459">
    <property type="term" value="F:UDP-galactose transmembrane transporter activity"/>
    <property type="evidence" value="ECO:0000318"/>
    <property type="project" value="GO_Central"/>
</dbReference>
<evidence type="ECO:0000313" key="9">
    <source>
        <dbReference type="EnsemblMetazoa" id="HelroP74511"/>
    </source>
</evidence>
<dbReference type="CTD" id="20215019"/>
<evidence type="ECO:0000256" key="4">
    <source>
        <dbReference type="ARBA" id="ARBA00022692"/>
    </source>
</evidence>
<dbReference type="Pfam" id="PF04142">
    <property type="entry name" value="Nuc_sug_transp"/>
    <property type="match status" value="1"/>
</dbReference>
<feature type="transmembrane region" description="Helical" evidence="7">
    <location>
        <begin position="43"/>
        <end position="66"/>
    </location>
</feature>
<accession>T1G1S1</accession>
<evidence type="ECO:0000313" key="8">
    <source>
        <dbReference type="EMBL" id="ESO08784.1"/>
    </source>
</evidence>
<keyword evidence="3" id="KW-0762">Sugar transport</keyword>
<feature type="transmembrane region" description="Helical" evidence="7">
    <location>
        <begin position="225"/>
        <end position="242"/>
    </location>
</feature>
<evidence type="ECO:0000256" key="2">
    <source>
        <dbReference type="ARBA" id="ARBA00009976"/>
    </source>
</evidence>
<keyword evidence="4 7" id="KW-0812">Transmembrane</keyword>
<dbReference type="GO" id="GO:0072334">
    <property type="term" value="P:UDP-galactose transmembrane transport"/>
    <property type="evidence" value="ECO:0000318"/>
    <property type="project" value="GO_Central"/>
</dbReference>
<feature type="transmembrane region" description="Helical" evidence="7">
    <location>
        <begin position="145"/>
        <end position="164"/>
    </location>
</feature>
<evidence type="ECO:0000256" key="1">
    <source>
        <dbReference type="ARBA" id="ARBA00004141"/>
    </source>
</evidence>
<keyword evidence="6 7" id="KW-0472">Membrane</keyword>
<dbReference type="GeneID" id="20215019"/>
<dbReference type="InParanoid" id="T1G1S1"/>
<gene>
    <name evidence="9" type="primary">20215019</name>
    <name evidence="8" type="ORF">HELRODRAFT_74511</name>
</gene>
<sequence length="349" mass="38291">MPAGNKQPSNPILSYLSLATLTVQNATQTLVMRYVRTRPGDMFFSSSAVCMSETVKCIFCLGIIFVQEKLSFKKWWDHLAVNMFREPLDCLMISVPGFLYVIQNNLLYIAASNLEAAKFQVAYQLKLLTTALFSVIMLQKKLSKLQWLSLIILTVGVALVQLPTSSTSSSSSSSSAALSSSPLTPVKTVQSEVKGFVAVVAACILSGFSGVYFEKLLKNTPQSVYVRNVQLGFLGMVLGLIVCYLKDGSKVQKLGFFYGYDAMVWLTVMLLALGGLVVAVVVRYADNILKGFATSGSIIIACLVSMVLFDFQPNSLFYLGTIFVMLSVYMYSKYVYSDVGKPLSMTANK</sequence>
<dbReference type="OMA" id="RNFGGWA"/>
<dbReference type="RefSeq" id="XP_009012806.1">
    <property type="nucleotide sequence ID" value="XM_009014558.1"/>
</dbReference>
<reference evidence="10" key="1">
    <citation type="submission" date="2012-12" db="EMBL/GenBank/DDBJ databases">
        <authorList>
            <person name="Hellsten U."/>
            <person name="Grimwood J."/>
            <person name="Chapman J.A."/>
            <person name="Shapiro H."/>
            <person name="Aerts A."/>
            <person name="Otillar R.P."/>
            <person name="Terry A.Y."/>
            <person name="Boore J.L."/>
            <person name="Simakov O."/>
            <person name="Marletaz F."/>
            <person name="Cho S.-J."/>
            <person name="Edsinger-Gonzales E."/>
            <person name="Havlak P."/>
            <person name="Kuo D.-H."/>
            <person name="Larsson T."/>
            <person name="Lv J."/>
            <person name="Arendt D."/>
            <person name="Savage R."/>
            <person name="Osoegawa K."/>
            <person name="de Jong P."/>
            <person name="Lindberg D.R."/>
            <person name="Seaver E.C."/>
            <person name="Weisblat D.A."/>
            <person name="Putnam N.H."/>
            <person name="Grigoriev I.V."/>
            <person name="Rokhsar D.S."/>
        </authorList>
    </citation>
    <scope>NUCLEOTIDE SEQUENCE</scope>
</reference>